<dbReference type="SMART" id="SM00579">
    <property type="entry name" value="FBD"/>
    <property type="match status" value="1"/>
</dbReference>
<dbReference type="InterPro" id="IPR050232">
    <property type="entry name" value="FBL13/AtMIF1-like"/>
</dbReference>
<dbReference type="InterPro" id="IPR053781">
    <property type="entry name" value="F-box_AtFBL13-like"/>
</dbReference>
<evidence type="ECO:0000259" key="1">
    <source>
        <dbReference type="PROSITE" id="PS50181"/>
    </source>
</evidence>
<evidence type="ECO:0000313" key="3">
    <source>
        <dbReference type="Proteomes" id="UP001202328"/>
    </source>
</evidence>
<sequence>MEMRKEDRLSKLPNALIQRVLSFLPFKDVVSTGILSKRYRKVWVSTDVFDFRGWWCTYLDKAEASCEHEMDPNDYLMAAKVFLGFVDRVLSVHNDNGDMSTIQKCYIEIDQILFQRDTVKVLVSTIVRPQVEELILDFEYDVTECDYSDDDCDEDEEGIYEYSLKKLYLPRCFFTCESLTRLELNLTYYTALVLPKSFSFPRLEILKLTYVKFNDNDLLQDFFCNCPILEDLSLDTCTWKVEMDAGKLFYCTPKLKILRLSDFIYEGLCFANVLGTSSVAKFNSLTHLVLAQLSYLNVRKLFDFLHNSPNLESLVFDNRICNNTNDGLMTDAVPQCMLLHMKLVEFNNYYGSSSETCVLEYFLKNALVLQKMTIGLWISHLPEDLKNKAIEKLLGFPRVSKCCIVELL</sequence>
<proteinExistence type="predicted"/>
<dbReference type="EMBL" id="JAJJMB010008958">
    <property type="protein sequence ID" value="KAI3917915.1"/>
    <property type="molecule type" value="Genomic_DNA"/>
</dbReference>
<dbReference type="AlphaFoldDB" id="A0AAD4SS75"/>
<organism evidence="2 3">
    <name type="scientific">Papaver atlanticum</name>
    <dbReference type="NCBI Taxonomy" id="357466"/>
    <lineage>
        <taxon>Eukaryota</taxon>
        <taxon>Viridiplantae</taxon>
        <taxon>Streptophyta</taxon>
        <taxon>Embryophyta</taxon>
        <taxon>Tracheophyta</taxon>
        <taxon>Spermatophyta</taxon>
        <taxon>Magnoliopsida</taxon>
        <taxon>Ranunculales</taxon>
        <taxon>Papaveraceae</taxon>
        <taxon>Papaveroideae</taxon>
        <taxon>Papaver</taxon>
    </lineage>
</organism>
<dbReference type="CDD" id="cd22160">
    <property type="entry name" value="F-box_AtFBL13-like"/>
    <property type="match status" value="1"/>
</dbReference>
<dbReference type="InterPro" id="IPR036047">
    <property type="entry name" value="F-box-like_dom_sf"/>
</dbReference>
<dbReference type="PANTHER" id="PTHR31900">
    <property type="entry name" value="F-BOX/RNI SUPERFAMILY PROTEIN-RELATED"/>
    <property type="match status" value="1"/>
</dbReference>
<reference evidence="2" key="1">
    <citation type="submission" date="2022-04" db="EMBL/GenBank/DDBJ databases">
        <title>A functionally conserved STORR gene fusion in Papaver species that diverged 16.8 million years ago.</title>
        <authorList>
            <person name="Catania T."/>
        </authorList>
    </citation>
    <scope>NUCLEOTIDE SEQUENCE</scope>
    <source>
        <strain evidence="2">S-188037</strain>
    </source>
</reference>
<dbReference type="Pfam" id="PF00646">
    <property type="entry name" value="F-box"/>
    <property type="match status" value="1"/>
</dbReference>
<feature type="domain" description="F-box" evidence="1">
    <location>
        <begin position="6"/>
        <end position="52"/>
    </location>
</feature>
<dbReference type="SUPFAM" id="SSF52047">
    <property type="entry name" value="RNI-like"/>
    <property type="match status" value="1"/>
</dbReference>
<dbReference type="InterPro" id="IPR032675">
    <property type="entry name" value="LRR_dom_sf"/>
</dbReference>
<dbReference type="SUPFAM" id="SSF81383">
    <property type="entry name" value="F-box domain"/>
    <property type="match status" value="1"/>
</dbReference>
<dbReference type="Pfam" id="PF08387">
    <property type="entry name" value="FBD"/>
    <property type="match status" value="1"/>
</dbReference>
<dbReference type="Pfam" id="PF24758">
    <property type="entry name" value="LRR_At5g56370"/>
    <property type="match status" value="1"/>
</dbReference>
<name>A0AAD4SS75_9MAGN</name>
<comment type="caution">
    <text evidence="2">The sequence shown here is derived from an EMBL/GenBank/DDBJ whole genome shotgun (WGS) entry which is preliminary data.</text>
</comment>
<dbReference type="Gene3D" id="3.80.10.10">
    <property type="entry name" value="Ribonuclease Inhibitor"/>
    <property type="match status" value="1"/>
</dbReference>
<dbReference type="InterPro" id="IPR001810">
    <property type="entry name" value="F-box_dom"/>
</dbReference>
<dbReference type="PANTHER" id="PTHR31900:SF32">
    <property type="entry name" value="F-BOX_RNI_FBD-LIKE DOMAIN PROTEIN"/>
    <property type="match status" value="1"/>
</dbReference>
<dbReference type="InterPro" id="IPR055411">
    <property type="entry name" value="LRR_FXL15/At3g58940/PEG3-like"/>
</dbReference>
<gene>
    <name evidence="2" type="ORF">MKW98_000149</name>
</gene>
<dbReference type="Proteomes" id="UP001202328">
    <property type="component" value="Unassembled WGS sequence"/>
</dbReference>
<dbReference type="InterPro" id="IPR006566">
    <property type="entry name" value="FBD"/>
</dbReference>
<evidence type="ECO:0000313" key="2">
    <source>
        <dbReference type="EMBL" id="KAI3917915.1"/>
    </source>
</evidence>
<dbReference type="PROSITE" id="PS50181">
    <property type="entry name" value="FBOX"/>
    <property type="match status" value="1"/>
</dbReference>
<protein>
    <recommendedName>
        <fullName evidence="1">F-box domain-containing protein</fullName>
    </recommendedName>
</protein>
<accession>A0AAD4SS75</accession>
<keyword evidence="3" id="KW-1185">Reference proteome</keyword>